<dbReference type="Proteomes" id="UP001568698">
    <property type="component" value="Unassembled WGS sequence"/>
</dbReference>
<protein>
    <submittedName>
        <fullName evidence="2">Substrate-binding periplasmic protein</fullName>
    </submittedName>
</protein>
<comment type="caution">
    <text evidence="2">The sequence shown here is derived from an EMBL/GenBank/DDBJ whole genome shotgun (WGS) entry which is preliminary data.</text>
</comment>
<gene>
    <name evidence="2" type="ORF">AB6M95_04995</name>
</gene>
<name>A0ABV4JZG2_9BACT</name>
<dbReference type="EMBL" id="JBGLYH010000009">
    <property type="protein sequence ID" value="MEZ7196098.1"/>
    <property type="molecule type" value="Genomic_DNA"/>
</dbReference>
<feature type="signal peptide" evidence="1">
    <location>
        <begin position="1"/>
        <end position="17"/>
    </location>
</feature>
<evidence type="ECO:0000313" key="2">
    <source>
        <dbReference type="EMBL" id="MEZ7196098.1"/>
    </source>
</evidence>
<dbReference type="SUPFAM" id="SSF53850">
    <property type="entry name" value="Periplasmic binding protein-like II"/>
    <property type="match status" value="1"/>
</dbReference>
<dbReference type="Gene3D" id="3.40.190.10">
    <property type="entry name" value="Periplasmic binding protein-like II"/>
    <property type="match status" value="2"/>
</dbReference>
<reference evidence="2 3" key="1">
    <citation type="submission" date="2024-08" db="EMBL/GenBank/DDBJ databases">
        <title>Sulfate-reducing bacteria isolated from formation water of the oil field in Kazakhstan and description of Pseudodesulfovibrio sp.</title>
        <authorList>
            <person name="Bidzhieva S.K."/>
            <person name="Tourova T.P."/>
            <person name="Grouzdev D.S."/>
            <person name="Beletsky A.V."/>
            <person name="Sokolova D.S."/>
            <person name="Samigullina S.R."/>
            <person name="Poltaraus A.B."/>
            <person name="Avtukh A.N."/>
            <person name="Tereshina V.M."/>
            <person name="Zhaparov N.S."/>
            <person name="Mardanov A.V."/>
            <person name="Nazina T.N."/>
        </authorList>
    </citation>
    <scope>NUCLEOTIDE SEQUENCE [LARGE SCALE GENOMIC DNA]</scope>
    <source>
        <strain evidence="2 3">9FUS</strain>
    </source>
</reference>
<keyword evidence="1" id="KW-0732">Signal</keyword>
<accession>A0ABV4JZG2</accession>
<dbReference type="RefSeq" id="WP_371385639.1">
    <property type="nucleotide sequence ID" value="NZ_JBGLYH010000009.1"/>
</dbReference>
<proteinExistence type="predicted"/>
<organism evidence="2 3">
    <name type="scientific">Pseudodesulfovibrio karagichevae</name>
    <dbReference type="NCBI Taxonomy" id="3239305"/>
    <lineage>
        <taxon>Bacteria</taxon>
        <taxon>Pseudomonadati</taxon>
        <taxon>Thermodesulfobacteriota</taxon>
        <taxon>Desulfovibrionia</taxon>
        <taxon>Desulfovibrionales</taxon>
        <taxon>Desulfovibrionaceae</taxon>
    </lineage>
</organism>
<feature type="chain" id="PRO_5045965168" evidence="1">
    <location>
        <begin position="18"/>
        <end position="236"/>
    </location>
</feature>
<evidence type="ECO:0000313" key="3">
    <source>
        <dbReference type="Proteomes" id="UP001568698"/>
    </source>
</evidence>
<evidence type="ECO:0000256" key="1">
    <source>
        <dbReference type="SAM" id="SignalP"/>
    </source>
</evidence>
<sequence length="236" mass="26343">MLLFLSLLSCLPAPAFAQGDGLRIVTMELGVCGRMEEGRPSGFCYDLGNTLAIKAGFEPRNRLVPLARGVEEMVSGKADMMITPPEGEIADLAEDIGPVKAMTMVAWARVETPLRGVRDLAGKTVAVLRGSRHERDRARELKYIPFPCKNHELGFKMLMVGRVDAVIGPLTGLTEAARRLGLHRRFLGEPLILERDFMRVYVSKRLPQAERARLRKALHRLIEDGTVARLRDRYPL</sequence>
<keyword evidence="3" id="KW-1185">Reference proteome</keyword>